<organism evidence="10 11">
    <name type="scientific">Ruminiclostridium cellobioparum subsp. termitidis CT1112</name>
    <dbReference type="NCBI Taxonomy" id="1195236"/>
    <lineage>
        <taxon>Bacteria</taxon>
        <taxon>Bacillati</taxon>
        <taxon>Bacillota</taxon>
        <taxon>Clostridia</taxon>
        <taxon>Eubacteriales</taxon>
        <taxon>Oscillospiraceae</taxon>
        <taxon>Ruminiclostridium</taxon>
    </lineage>
</organism>
<keyword evidence="8 10" id="KW-0326">Glycosidase</keyword>
<dbReference type="Gene3D" id="3.20.20.80">
    <property type="entry name" value="Glycosidases"/>
    <property type="match status" value="1"/>
</dbReference>
<keyword evidence="11" id="KW-1185">Reference proteome</keyword>
<dbReference type="Proteomes" id="UP000014155">
    <property type="component" value="Unassembled WGS sequence"/>
</dbReference>
<proteinExistence type="inferred from homology"/>
<evidence type="ECO:0000313" key="10">
    <source>
        <dbReference type="EMBL" id="EMS69064.1"/>
    </source>
</evidence>
<comment type="similarity">
    <text evidence="3">Belongs to the glycosyl hydrolase 51 family.</text>
</comment>
<evidence type="ECO:0000256" key="7">
    <source>
        <dbReference type="ARBA" id="ARBA00023277"/>
    </source>
</evidence>
<evidence type="ECO:0000256" key="6">
    <source>
        <dbReference type="ARBA" id="ARBA00022801"/>
    </source>
</evidence>
<dbReference type="GO" id="GO:0000272">
    <property type="term" value="P:polysaccharide catabolic process"/>
    <property type="evidence" value="ECO:0007669"/>
    <property type="project" value="TreeGrafter"/>
</dbReference>
<dbReference type="InterPro" id="IPR013780">
    <property type="entry name" value="Glyco_hydro_b"/>
</dbReference>
<dbReference type="STRING" id="1195236.CTER_5381"/>
<evidence type="ECO:0000256" key="2">
    <source>
        <dbReference type="ARBA" id="ARBA00004881"/>
    </source>
</evidence>
<dbReference type="InterPro" id="IPR017853">
    <property type="entry name" value="GH"/>
</dbReference>
<dbReference type="PATRIC" id="fig|1195236.3.peg.5515"/>
<dbReference type="PANTHER" id="PTHR43576:SF3">
    <property type="entry name" value="ALPHA-L-ARABINOFURANOSIDASE C"/>
    <property type="match status" value="1"/>
</dbReference>
<dbReference type="SMART" id="SM00813">
    <property type="entry name" value="Alpha-L-AF_C"/>
    <property type="match status" value="1"/>
</dbReference>
<evidence type="ECO:0000256" key="5">
    <source>
        <dbReference type="ARBA" id="ARBA00012670"/>
    </source>
</evidence>
<evidence type="ECO:0000256" key="4">
    <source>
        <dbReference type="ARBA" id="ARBA00011165"/>
    </source>
</evidence>
<comment type="subunit">
    <text evidence="4">Homohexamer; trimer of dimers.</text>
</comment>
<name>S0FIY3_RUMCE</name>
<dbReference type="RefSeq" id="WP_004631249.1">
    <property type="nucleotide sequence ID" value="NZ_AORV01000078.1"/>
</dbReference>
<comment type="caution">
    <text evidence="10">The sequence shown here is derived from an EMBL/GenBank/DDBJ whole genome shotgun (WGS) entry which is preliminary data.</text>
</comment>
<comment type="catalytic activity">
    <reaction evidence="1">
        <text>Hydrolysis of terminal non-reducing alpha-L-arabinofuranoside residues in alpha-L-arabinosides.</text>
        <dbReference type="EC" id="3.2.1.55"/>
    </reaction>
</comment>
<evidence type="ECO:0000256" key="1">
    <source>
        <dbReference type="ARBA" id="ARBA00001462"/>
    </source>
</evidence>
<dbReference type="InterPro" id="IPR055235">
    <property type="entry name" value="ASD1_cat"/>
</dbReference>
<sequence length="669" mass="75250">MIKILKNTIIKVKGSKKADNEISPYIFSHFIEDIRDFMDGMLAYVLKDMDFEEEDICHRGVSGSWYPVTNGKNTKYALEPAAYLHSGNSQKISMISDDCAYSGIAQRISVKGNVEYSIKMYARSSPELNNINIEIFDCEKNKRLAGTVVQLPCHDWQECECRLEISEDCSNAEFRVGVNSAEYPWRDSVSTGMLWIDHVSMLPADNVAYVKKEVYEYIEALKPRMLRFGGNVISAYHWQYGVGPFYQRPNMYNEAWGGMSNKYFGTDEFIELCRKLDAEPMICINAGSGTPEEAVQWIEYCNGASNTPMGALRAKNGHVEPYNVQYWQVGNEIFGEWQVGHCNAEEYGKRCAEFSRAMKKADPGILLIGCGDVVPEWNGTLLEKAGEYLDFVAIHIYHGYGRLGMDKSSSDEEKFKGIVSFPEVTRHILNATTDIINSNPKYRHIKYAITEYNTMYLPNTIRKGLPDEHTLEAGVAVAANLNEFIRNSSMVAITNFSDLVNGWTGGCIRVGDSCSDQSKGRVPGWSGKDSVVYGTPAYYILQIYAQKDIAYMVDTDINCEKYSVEAKGNDVDLIDLPIIDSVACLNRAGTILTLFAANRSLEDVEVHIELEGFNSGKEVEMWELTGEHYRDINHALDTGRIKPKTSKAEGSHFVLKAHSVYAIDFKILL</sequence>
<dbReference type="Pfam" id="PF22848">
    <property type="entry name" value="ASD1_dom"/>
    <property type="match status" value="1"/>
</dbReference>
<dbReference type="Pfam" id="PF06964">
    <property type="entry name" value="Alpha-L-AF_C"/>
    <property type="match status" value="1"/>
</dbReference>
<dbReference type="SUPFAM" id="SSF51445">
    <property type="entry name" value="(Trans)glycosidases"/>
    <property type="match status" value="1"/>
</dbReference>
<comment type="pathway">
    <text evidence="2">Glycan metabolism.</text>
</comment>
<feature type="domain" description="Alpha-L-arabinofuranosidase C-terminal" evidence="9">
    <location>
        <begin position="450"/>
        <end position="659"/>
    </location>
</feature>
<dbReference type="Gene3D" id="2.60.40.1180">
    <property type="entry name" value="Golgi alpha-mannosidase II"/>
    <property type="match status" value="1"/>
</dbReference>
<accession>S0FIY3</accession>
<dbReference type="SUPFAM" id="SSF51011">
    <property type="entry name" value="Glycosyl hydrolase domain"/>
    <property type="match status" value="1"/>
</dbReference>
<dbReference type="PANTHER" id="PTHR43576">
    <property type="entry name" value="ALPHA-L-ARABINOFURANOSIDASE C-RELATED"/>
    <property type="match status" value="1"/>
</dbReference>
<dbReference type="GO" id="GO:0046373">
    <property type="term" value="P:L-arabinose metabolic process"/>
    <property type="evidence" value="ECO:0007669"/>
    <property type="project" value="InterPro"/>
</dbReference>
<dbReference type="InterPro" id="IPR010720">
    <property type="entry name" value="Alpha-L-AF_C"/>
</dbReference>
<gene>
    <name evidence="10" type="ORF">CTER_5381</name>
</gene>
<dbReference type="EC" id="3.2.1.55" evidence="5"/>
<evidence type="ECO:0000313" key="11">
    <source>
        <dbReference type="Proteomes" id="UP000014155"/>
    </source>
</evidence>
<protein>
    <recommendedName>
        <fullName evidence="5">non-reducing end alpha-L-arabinofuranosidase</fullName>
        <ecNumber evidence="5">3.2.1.55</ecNumber>
    </recommendedName>
</protein>
<evidence type="ECO:0000256" key="8">
    <source>
        <dbReference type="ARBA" id="ARBA00023295"/>
    </source>
</evidence>
<evidence type="ECO:0000259" key="9">
    <source>
        <dbReference type="SMART" id="SM00813"/>
    </source>
</evidence>
<dbReference type="GO" id="GO:0046556">
    <property type="term" value="F:alpha-L-arabinofuranosidase activity"/>
    <property type="evidence" value="ECO:0007669"/>
    <property type="project" value="UniProtKB-EC"/>
</dbReference>
<dbReference type="eggNOG" id="COG3534">
    <property type="taxonomic scope" value="Bacteria"/>
</dbReference>
<dbReference type="EMBL" id="AORV01000078">
    <property type="protein sequence ID" value="EMS69064.1"/>
    <property type="molecule type" value="Genomic_DNA"/>
</dbReference>
<reference evidence="10 11" key="1">
    <citation type="journal article" date="2013" name="Genome Announc.">
        <title>Draft Genome Sequence of the Cellulolytic, Mesophilic, Anaerobic Bacterium Clostridium termitidis Strain CT1112 (DSM 5398).</title>
        <authorList>
            <person name="Lal S."/>
            <person name="Ramachandran U."/>
            <person name="Zhang X."/>
            <person name="Munir R."/>
            <person name="Sparling R."/>
            <person name="Levin D.B."/>
        </authorList>
    </citation>
    <scope>NUCLEOTIDE SEQUENCE [LARGE SCALE GENOMIC DNA]</scope>
    <source>
        <strain evidence="10 11">CT1112</strain>
    </source>
</reference>
<evidence type="ECO:0000256" key="3">
    <source>
        <dbReference type="ARBA" id="ARBA00007186"/>
    </source>
</evidence>
<dbReference type="AlphaFoldDB" id="S0FIY3"/>
<keyword evidence="6 10" id="KW-0378">Hydrolase</keyword>
<keyword evidence="7" id="KW-0119">Carbohydrate metabolism</keyword>